<dbReference type="AlphaFoldDB" id="A0A8H7WGV3"/>
<dbReference type="GO" id="GO:0006999">
    <property type="term" value="P:nuclear pore organization"/>
    <property type="evidence" value="ECO:0007669"/>
    <property type="project" value="TreeGrafter"/>
</dbReference>
<evidence type="ECO:0000313" key="15">
    <source>
        <dbReference type="Proteomes" id="UP000664132"/>
    </source>
</evidence>
<keyword evidence="4" id="KW-0813">Transport</keyword>
<evidence type="ECO:0000256" key="4">
    <source>
        <dbReference type="ARBA" id="ARBA00022448"/>
    </source>
</evidence>
<dbReference type="OrthoDB" id="67850at2759"/>
<keyword evidence="9" id="KW-0811">Translocation</keyword>
<dbReference type="EMBL" id="JAFJYH010000020">
    <property type="protein sequence ID" value="KAG4424488.1"/>
    <property type="molecule type" value="Genomic_DNA"/>
</dbReference>
<evidence type="ECO:0000256" key="6">
    <source>
        <dbReference type="ARBA" id="ARBA00022816"/>
    </source>
</evidence>
<feature type="transmembrane region" description="Helical" evidence="13">
    <location>
        <begin position="216"/>
        <end position="236"/>
    </location>
</feature>
<feature type="transmembrane region" description="Helical" evidence="13">
    <location>
        <begin position="56"/>
        <end position="75"/>
    </location>
</feature>
<comment type="caution">
    <text evidence="14">The sequence shown here is derived from an EMBL/GenBank/DDBJ whole genome shotgun (WGS) entry which is preliminary data.</text>
</comment>
<dbReference type="GO" id="GO:0106166">
    <property type="term" value="F:spindle pole body-nuclear membrane anchor activity"/>
    <property type="evidence" value="ECO:0007669"/>
    <property type="project" value="TreeGrafter"/>
</dbReference>
<evidence type="ECO:0000256" key="13">
    <source>
        <dbReference type="SAM" id="Phobius"/>
    </source>
</evidence>
<keyword evidence="6" id="KW-0509">mRNA transport</keyword>
<evidence type="ECO:0000256" key="5">
    <source>
        <dbReference type="ARBA" id="ARBA00022692"/>
    </source>
</evidence>
<keyword evidence="5 13" id="KW-0812">Transmembrane</keyword>
<evidence type="ECO:0000256" key="2">
    <source>
        <dbReference type="ARBA" id="ARBA00004567"/>
    </source>
</evidence>
<dbReference type="GO" id="GO:0015031">
    <property type="term" value="P:protein transport"/>
    <property type="evidence" value="ECO:0007669"/>
    <property type="project" value="UniProtKB-KW"/>
</dbReference>
<feature type="transmembrane region" description="Helical" evidence="13">
    <location>
        <begin position="95"/>
        <end position="115"/>
    </location>
</feature>
<evidence type="ECO:0000256" key="9">
    <source>
        <dbReference type="ARBA" id="ARBA00023010"/>
    </source>
</evidence>
<dbReference type="PANTHER" id="PTHR13269">
    <property type="entry name" value="NUCLEOPORIN NDC1"/>
    <property type="match status" value="1"/>
</dbReference>
<evidence type="ECO:0008006" key="16">
    <source>
        <dbReference type="Google" id="ProtNLM"/>
    </source>
</evidence>
<dbReference type="GO" id="GO:0031965">
    <property type="term" value="C:nuclear membrane"/>
    <property type="evidence" value="ECO:0007669"/>
    <property type="project" value="UniProtKB-SubCell"/>
</dbReference>
<evidence type="ECO:0000313" key="14">
    <source>
        <dbReference type="EMBL" id="KAG4424488.1"/>
    </source>
</evidence>
<evidence type="ECO:0000256" key="11">
    <source>
        <dbReference type="ARBA" id="ARBA00023136"/>
    </source>
</evidence>
<gene>
    <name evidence="14" type="ORF">IFR04_002366</name>
</gene>
<keyword evidence="8 13" id="KW-1133">Transmembrane helix</keyword>
<keyword evidence="15" id="KW-1185">Reference proteome</keyword>
<comment type="subcellular location">
    <subcellularLocation>
        <location evidence="1">Nucleus membrane</location>
        <topology evidence="1">Multi-pass membrane protein</topology>
    </subcellularLocation>
    <subcellularLocation>
        <location evidence="2">Nucleus</location>
        <location evidence="2">Nuclear pore complex</location>
    </subcellularLocation>
</comment>
<feature type="transmembrane region" description="Helical" evidence="13">
    <location>
        <begin position="148"/>
        <end position="168"/>
    </location>
</feature>
<dbReference type="PANTHER" id="PTHR13269:SF6">
    <property type="entry name" value="NUCLEOPORIN NDC1"/>
    <property type="match status" value="1"/>
</dbReference>
<dbReference type="Pfam" id="PF09531">
    <property type="entry name" value="Ndc1_Nup"/>
    <property type="match status" value="1"/>
</dbReference>
<keyword evidence="10" id="KW-0906">Nuclear pore complex</keyword>
<evidence type="ECO:0000256" key="3">
    <source>
        <dbReference type="ARBA" id="ARBA00005760"/>
    </source>
</evidence>
<reference evidence="14" key="1">
    <citation type="submission" date="2021-02" db="EMBL/GenBank/DDBJ databases">
        <title>Genome sequence Cadophora malorum strain M34.</title>
        <authorList>
            <person name="Stefanovic E."/>
            <person name="Vu D."/>
            <person name="Scully C."/>
            <person name="Dijksterhuis J."/>
            <person name="Roader J."/>
            <person name="Houbraken J."/>
        </authorList>
    </citation>
    <scope>NUCLEOTIDE SEQUENCE</scope>
    <source>
        <strain evidence="14">M34</strain>
    </source>
</reference>
<sequence>MPPAPRIRPYKDFLTPALHKWFSMASAILFALCYVESFLIGEKKSFFWSWFPLGRAGIRALLLFIPGFMIFIPRIGQLHVGLRTSYSPLETFKKYVATFAVPQTVGWYLLSAWFFSEVYVWSASKDQDLNRIKLIPRTDRTMLNEKPIYLTSFLLFLAVVQAGFHLFYDYDRIDMPAIKTKPIGAPKETKEVVMPPALQFQEKLPSIAISALKRSVIAAAVFPVIYIVDLGLLPSIRRMAWGFTRQWATLFWTLSKSTSVPSIKPFHWSVLKNSVTSGFFLIMMWEVTNAAFSVYVAQEPLKSERPITHESRDPNGTLLTGLRGKKLQTRAFAFWELVLIGERFQGRRKDIYKDIDRAGGSTWSQILTVCLDVINGIHTRIADYERPPSTAGPDPTKIPEPPIAGLPRMAQPIKQDDIFTKPQPKKRGVGEKVGQIAKDHGQSPVAPISPRAKKLVEKAEKAVAPKEQQDQSFMALLKEWSLLLLKYQVGWPFRQEYRRRISTIVLGQPYGDVGVIVDAIDAVTRFSVCSLAEDEYGHVQRDVKTIIQTLTTTVLKLEALKENLGFHWTDVERKKDCPEVDIVLNALKTGLNELVNAFGDYSEDLRLSQSEMRAARVAATPAKRPEMAQAK</sequence>
<accession>A0A8H7WGV3</accession>
<evidence type="ECO:0000256" key="7">
    <source>
        <dbReference type="ARBA" id="ARBA00022927"/>
    </source>
</evidence>
<dbReference type="GO" id="GO:0051028">
    <property type="term" value="P:mRNA transport"/>
    <property type="evidence" value="ECO:0007669"/>
    <property type="project" value="UniProtKB-KW"/>
</dbReference>
<evidence type="ECO:0000256" key="8">
    <source>
        <dbReference type="ARBA" id="ARBA00022989"/>
    </source>
</evidence>
<dbReference type="Proteomes" id="UP000664132">
    <property type="component" value="Unassembled WGS sequence"/>
</dbReference>
<name>A0A8H7WGV3_9HELO</name>
<keyword evidence="11 13" id="KW-0472">Membrane</keyword>
<dbReference type="GO" id="GO:0070762">
    <property type="term" value="C:nuclear pore transmembrane ring"/>
    <property type="evidence" value="ECO:0007669"/>
    <property type="project" value="TreeGrafter"/>
</dbReference>
<keyword evidence="12" id="KW-0539">Nucleus</keyword>
<organism evidence="14 15">
    <name type="scientific">Cadophora malorum</name>
    <dbReference type="NCBI Taxonomy" id="108018"/>
    <lineage>
        <taxon>Eukaryota</taxon>
        <taxon>Fungi</taxon>
        <taxon>Dikarya</taxon>
        <taxon>Ascomycota</taxon>
        <taxon>Pezizomycotina</taxon>
        <taxon>Leotiomycetes</taxon>
        <taxon>Helotiales</taxon>
        <taxon>Ploettnerulaceae</taxon>
        <taxon>Cadophora</taxon>
    </lineage>
</organism>
<dbReference type="GO" id="GO:0005816">
    <property type="term" value="C:spindle pole body"/>
    <property type="evidence" value="ECO:0007669"/>
    <property type="project" value="TreeGrafter"/>
</dbReference>
<dbReference type="InterPro" id="IPR019049">
    <property type="entry name" value="Nucleoporin_prot_Ndc1/Nup"/>
</dbReference>
<evidence type="ECO:0000256" key="10">
    <source>
        <dbReference type="ARBA" id="ARBA00023132"/>
    </source>
</evidence>
<keyword evidence="7" id="KW-0653">Protein transport</keyword>
<feature type="transmembrane region" description="Helical" evidence="13">
    <location>
        <begin position="21"/>
        <end position="41"/>
    </location>
</feature>
<protein>
    <recommendedName>
        <fullName evidence="16">Nuclear envelope protein</fullName>
    </recommendedName>
</protein>
<proteinExistence type="inferred from homology"/>
<evidence type="ECO:0000256" key="12">
    <source>
        <dbReference type="ARBA" id="ARBA00023242"/>
    </source>
</evidence>
<comment type="similarity">
    <text evidence="3">Belongs to the NDC1 family.</text>
</comment>
<dbReference type="GO" id="GO:0070631">
    <property type="term" value="P:spindle pole body localization"/>
    <property type="evidence" value="ECO:0007669"/>
    <property type="project" value="TreeGrafter"/>
</dbReference>
<evidence type="ECO:0000256" key="1">
    <source>
        <dbReference type="ARBA" id="ARBA00004232"/>
    </source>
</evidence>